<reference evidence="1 2" key="1">
    <citation type="submission" date="2020-08" db="EMBL/GenBank/DDBJ databases">
        <title>Genomic Encyclopedia of Type Strains, Phase IV (KMG-IV): sequencing the most valuable type-strain genomes for metagenomic binning, comparative biology and taxonomic classification.</title>
        <authorList>
            <person name="Goeker M."/>
        </authorList>
    </citation>
    <scope>NUCLEOTIDE SEQUENCE [LARGE SCALE GENOMIC DNA]</scope>
    <source>
        <strain evidence="1 2">DSM 27057</strain>
    </source>
</reference>
<accession>A0A7W6CIH5</accession>
<comment type="caution">
    <text evidence="1">The sequence shown here is derived from an EMBL/GenBank/DDBJ whole genome shotgun (WGS) entry which is preliminary data.</text>
</comment>
<dbReference type="Proteomes" id="UP000548867">
    <property type="component" value="Unassembled WGS sequence"/>
</dbReference>
<protein>
    <submittedName>
        <fullName evidence="1">Uncharacterized protein</fullName>
    </submittedName>
</protein>
<sequence>MGQGELGRTRYQACLTGAEAPKIQPGADRVKPGTFDELIICYYRSPEFLDPCPRTQEVYRGVIERWRAKYGADAWPTWKHATSRP</sequence>
<organism evidence="1 2">
    <name type="scientific">Novosphingobium sediminicola</name>
    <dbReference type="NCBI Taxonomy" id="563162"/>
    <lineage>
        <taxon>Bacteria</taxon>
        <taxon>Pseudomonadati</taxon>
        <taxon>Pseudomonadota</taxon>
        <taxon>Alphaproteobacteria</taxon>
        <taxon>Sphingomonadales</taxon>
        <taxon>Sphingomonadaceae</taxon>
        <taxon>Novosphingobium</taxon>
    </lineage>
</organism>
<dbReference type="AlphaFoldDB" id="A0A7W6CIH5"/>
<keyword evidence="2" id="KW-1185">Reference proteome</keyword>
<evidence type="ECO:0000313" key="1">
    <source>
        <dbReference type="EMBL" id="MBB3957104.1"/>
    </source>
</evidence>
<proteinExistence type="predicted"/>
<dbReference type="EMBL" id="JACIDX010000019">
    <property type="protein sequence ID" value="MBB3957104.1"/>
    <property type="molecule type" value="Genomic_DNA"/>
</dbReference>
<gene>
    <name evidence="1" type="ORF">GGR38_004078</name>
</gene>
<name>A0A7W6CIH5_9SPHN</name>
<evidence type="ECO:0000313" key="2">
    <source>
        <dbReference type="Proteomes" id="UP000548867"/>
    </source>
</evidence>